<dbReference type="OrthoDB" id="8108447at2"/>
<dbReference type="Gene3D" id="3.20.20.80">
    <property type="entry name" value="Glycosidases"/>
    <property type="match status" value="1"/>
</dbReference>
<dbReference type="Proteomes" id="UP000075787">
    <property type="component" value="Unassembled WGS sequence"/>
</dbReference>
<dbReference type="AlphaFoldDB" id="A0A162JV99"/>
<organism evidence="2 3">
    <name type="scientific">Tistrella mobilis</name>
    <dbReference type="NCBI Taxonomy" id="171437"/>
    <lineage>
        <taxon>Bacteria</taxon>
        <taxon>Pseudomonadati</taxon>
        <taxon>Pseudomonadota</taxon>
        <taxon>Alphaproteobacteria</taxon>
        <taxon>Geminicoccales</taxon>
        <taxon>Geminicoccaceae</taxon>
        <taxon>Tistrella</taxon>
    </lineage>
</organism>
<dbReference type="RefSeq" id="WP_062769471.1">
    <property type="nucleotide sequence ID" value="NZ_CP121045.1"/>
</dbReference>
<dbReference type="InterPro" id="IPR025277">
    <property type="entry name" value="Apiosidase-like_cat_dom"/>
</dbReference>
<name>A0A162JV99_9PROT</name>
<feature type="domain" description="Apiosidase-like catalytic" evidence="1">
    <location>
        <begin position="58"/>
        <end position="407"/>
    </location>
</feature>
<accession>A0A162JV99</accession>
<evidence type="ECO:0000259" key="1">
    <source>
        <dbReference type="Pfam" id="PF13204"/>
    </source>
</evidence>
<dbReference type="Pfam" id="PF13204">
    <property type="entry name" value="Apiosidase"/>
    <property type="match status" value="1"/>
</dbReference>
<comment type="caution">
    <text evidence="2">The sequence shown here is derived from an EMBL/GenBank/DDBJ whole genome shotgun (WGS) entry which is preliminary data.</text>
</comment>
<protein>
    <recommendedName>
        <fullName evidence="1">Apiosidase-like catalytic domain-containing protein</fullName>
    </recommendedName>
</protein>
<dbReference type="PANTHER" id="PTHR37836">
    <property type="entry name" value="LMO1036 PROTEIN"/>
    <property type="match status" value="1"/>
</dbReference>
<dbReference type="SUPFAM" id="SSF51445">
    <property type="entry name" value="(Trans)glycosidases"/>
    <property type="match status" value="1"/>
</dbReference>
<reference evidence="2 3" key="1">
    <citation type="submission" date="2015-12" db="EMBL/GenBank/DDBJ databases">
        <title>Genome sequence of Tistrella mobilis MCCC 1A02139.</title>
        <authorList>
            <person name="Lu L."/>
            <person name="Lai Q."/>
            <person name="Shao Z."/>
            <person name="Qian P."/>
        </authorList>
    </citation>
    <scope>NUCLEOTIDE SEQUENCE [LARGE SCALE GENOMIC DNA]</scope>
    <source>
        <strain evidence="2 3">MCCC 1A02139</strain>
    </source>
</reference>
<dbReference type="InterPro" id="IPR017853">
    <property type="entry name" value="GH"/>
</dbReference>
<proteinExistence type="predicted"/>
<gene>
    <name evidence="2" type="ORF">AUP44_15560</name>
</gene>
<dbReference type="EMBL" id="LPZR01000213">
    <property type="protein sequence ID" value="KYO49943.1"/>
    <property type="molecule type" value="Genomic_DNA"/>
</dbReference>
<dbReference type="PANTHER" id="PTHR37836:SF2">
    <property type="entry name" value="DUF4038 DOMAIN-CONTAINING PROTEIN"/>
    <property type="match status" value="1"/>
</dbReference>
<evidence type="ECO:0000313" key="3">
    <source>
        <dbReference type="Proteomes" id="UP000075787"/>
    </source>
</evidence>
<evidence type="ECO:0000313" key="2">
    <source>
        <dbReference type="EMBL" id="KYO49943.1"/>
    </source>
</evidence>
<sequence length="496" mass="54668">MNRQHLNYGVIMRNMQLFVVLCLVMVLSISAQARSDTCRVFDHLDDREMRALETADGHFVTSAGQSFLWVGDTAWSLLYDTDCDGVITYLDARAAQGFNVIQVVLIAKVDRVMRDGTVALSGLNGPETGADVKPDNWQISENVMRRLDDVIDAAARRDIQVAVAVLHSSVLYRRRPIISPDFAAELGRKLGERYAGRNVVWFVTHDAYPRWYPTRKAFQPLTKSDVDAAVDVEPVIDALGEGLVVGSGGRNLVSAHPQVGISATWYANKTWHNFVTIQSGHKREKSPGLDSGQMVARALAMAKGKPVVEAELGYEDIADNLYDGGRRKESDVVPTSERLSGDYVISEMIRAYLAGAAGAAYGHYRVAEFWEEGDPVRWPPAVDWRDALQSSGANAVRNVRALFEKYTPWSLRPFRGLRTEDRTRPAVETDLKGVRVALLAAGDELDPSFVGDARRVELHCMMTGAVVQTHPGPGDPPRVPDDQCTDGTTWIAITGS</sequence>
<dbReference type="GeneID" id="97240537"/>